<feature type="transmembrane region" description="Helical" evidence="11">
    <location>
        <begin position="210"/>
        <end position="230"/>
    </location>
</feature>
<dbReference type="PROSITE" id="PS50920">
    <property type="entry name" value="SOLCAR"/>
    <property type="match status" value="3"/>
</dbReference>
<evidence type="ECO:0000313" key="13">
    <source>
        <dbReference type="RefSeq" id="XP_055879580.1"/>
    </source>
</evidence>
<keyword evidence="7" id="KW-0496">Mitochondrion</keyword>
<reference evidence="13 14" key="1">
    <citation type="submission" date="2025-04" db="UniProtKB">
        <authorList>
            <consortium name="RefSeq"/>
        </authorList>
    </citation>
    <scope>IDENTIFICATION</scope>
</reference>
<keyword evidence="8 9" id="KW-0472">Membrane</keyword>
<dbReference type="Proteomes" id="UP001165740">
    <property type="component" value="Chromosome 3"/>
</dbReference>
<feature type="repeat" description="Solcar" evidence="9">
    <location>
        <begin position="4"/>
        <end position="90"/>
    </location>
</feature>
<dbReference type="InterPro" id="IPR023395">
    <property type="entry name" value="MCP_dom_sf"/>
</dbReference>
<keyword evidence="6 11" id="KW-1133">Transmembrane helix</keyword>
<feature type="repeat" description="Solcar" evidence="9">
    <location>
        <begin position="102"/>
        <end position="198"/>
    </location>
</feature>
<keyword evidence="12" id="KW-1185">Reference proteome</keyword>
<dbReference type="GO" id="GO:0031966">
    <property type="term" value="C:mitochondrial membrane"/>
    <property type="evidence" value="ECO:0007669"/>
    <property type="project" value="UniProtKB-SubCell"/>
</dbReference>
<dbReference type="InterPro" id="IPR050567">
    <property type="entry name" value="Mitochondrial_Carrier"/>
</dbReference>
<dbReference type="GeneID" id="106080203"/>
<evidence type="ECO:0000256" key="10">
    <source>
        <dbReference type="RuleBase" id="RU000488"/>
    </source>
</evidence>
<dbReference type="Pfam" id="PF00153">
    <property type="entry name" value="Mito_carr"/>
    <property type="match status" value="3"/>
</dbReference>
<evidence type="ECO:0000256" key="7">
    <source>
        <dbReference type="ARBA" id="ARBA00023128"/>
    </source>
</evidence>
<evidence type="ECO:0000256" key="9">
    <source>
        <dbReference type="PROSITE-ProRule" id="PRU00282"/>
    </source>
</evidence>
<dbReference type="SUPFAM" id="SSF103506">
    <property type="entry name" value="Mitochondrial carrier"/>
    <property type="match status" value="1"/>
</dbReference>
<dbReference type="PRINTS" id="PR00926">
    <property type="entry name" value="MITOCARRIER"/>
</dbReference>
<gene>
    <name evidence="13 14" type="primary">LOC106080203</name>
</gene>
<keyword evidence="3 10" id="KW-0813">Transport</keyword>
<dbReference type="RefSeq" id="XP_055879580.1">
    <property type="nucleotide sequence ID" value="XM_056023605.1"/>
</dbReference>
<sequence>MPHTNAINDYIAGAVGGCAGVVVGHPLDTIKVQIQTQEFGGKYTNLMDCIRTVQRQTLSKGYFRGLSWPLFSYGYLNAVFFGCYGFLLKKFGCTEDLTHKKPTYWIIGVTGALATLPQVVFTCPVDVVKVSLQSQIPHYHDLPKVQVNKYFSGPLEAVTIIFRTSGFKGLYRGFLTHVVRDTPAAAMYMSSYSFFQYESSYRIPSVPSQIVNFLGGGVAGVLSWLIIMPFDVVKSKLQADACGKLYKGFWDCASQVYRADGIRAFFLGLVPMAVRAFPVNAVTLMVYSESLKYLNKIEHIDKN</sequence>
<evidence type="ECO:0000256" key="4">
    <source>
        <dbReference type="ARBA" id="ARBA00022692"/>
    </source>
</evidence>
<dbReference type="PANTHER" id="PTHR45624:SF10">
    <property type="entry name" value="SLC (SOLUTE CARRIER) HOMOLOG"/>
    <property type="match status" value="1"/>
</dbReference>
<dbReference type="GO" id="GO:0022857">
    <property type="term" value="F:transmembrane transporter activity"/>
    <property type="evidence" value="ECO:0007669"/>
    <property type="project" value="TreeGrafter"/>
</dbReference>
<dbReference type="Gene3D" id="1.50.40.10">
    <property type="entry name" value="Mitochondrial carrier domain"/>
    <property type="match status" value="1"/>
</dbReference>
<comment type="similarity">
    <text evidence="2 10">Belongs to the mitochondrial carrier (TC 2.A.29) family.</text>
</comment>
<organism evidence="12 13">
    <name type="scientific">Biomphalaria glabrata</name>
    <name type="common">Bloodfluke planorb</name>
    <name type="synonym">Freshwater snail</name>
    <dbReference type="NCBI Taxonomy" id="6526"/>
    <lineage>
        <taxon>Eukaryota</taxon>
        <taxon>Metazoa</taxon>
        <taxon>Spiralia</taxon>
        <taxon>Lophotrochozoa</taxon>
        <taxon>Mollusca</taxon>
        <taxon>Gastropoda</taxon>
        <taxon>Heterobranchia</taxon>
        <taxon>Euthyneura</taxon>
        <taxon>Panpulmonata</taxon>
        <taxon>Hygrophila</taxon>
        <taxon>Lymnaeoidea</taxon>
        <taxon>Planorbidae</taxon>
        <taxon>Biomphalaria</taxon>
    </lineage>
</organism>
<protein>
    <submittedName>
        <fullName evidence="13 14">Solute carrier family 25 member 45-like isoform X1</fullName>
    </submittedName>
</protein>
<dbReference type="RefSeq" id="XP_055879581.1">
    <property type="nucleotide sequence ID" value="XM_056023606.1"/>
</dbReference>
<evidence type="ECO:0000256" key="1">
    <source>
        <dbReference type="ARBA" id="ARBA00004225"/>
    </source>
</evidence>
<proteinExistence type="inferred from homology"/>
<feature type="repeat" description="Solcar" evidence="9">
    <location>
        <begin position="207"/>
        <end position="293"/>
    </location>
</feature>
<dbReference type="AlphaFoldDB" id="A0A9W2ZXB5"/>
<dbReference type="OrthoDB" id="193856at2759"/>
<evidence type="ECO:0000256" key="8">
    <source>
        <dbReference type="ARBA" id="ARBA00023136"/>
    </source>
</evidence>
<feature type="transmembrane region" description="Helical" evidence="11">
    <location>
        <begin position="264"/>
        <end position="287"/>
    </location>
</feature>
<evidence type="ECO:0000256" key="6">
    <source>
        <dbReference type="ARBA" id="ARBA00022989"/>
    </source>
</evidence>
<dbReference type="InterPro" id="IPR018108">
    <property type="entry name" value="MCP_transmembrane"/>
</dbReference>
<name>A0A9W2ZXB5_BIOGL</name>
<evidence type="ECO:0000313" key="12">
    <source>
        <dbReference type="Proteomes" id="UP001165740"/>
    </source>
</evidence>
<dbReference type="InterPro" id="IPR002067">
    <property type="entry name" value="MCP"/>
</dbReference>
<evidence type="ECO:0000256" key="2">
    <source>
        <dbReference type="ARBA" id="ARBA00006375"/>
    </source>
</evidence>
<accession>A0A9W2ZXB5</accession>
<evidence type="ECO:0000256" key="3">
    <source>
        <dbReference type="ARBA" id="ARBA00022448"/>
    </source>
</evidence>
<evidence type="ECO:0000256" key="5">
    <source>
        <dbReference type="ARBA" id="ARBA00022737"/>
    </source>
</evidence>
<feature type="transmembrane region" description="Helical" evidence="11">
    <location>
        <begin position="70"/>
        <end position="88"/>
    </location>
</feature>
<evidence type="ECO:0000313" key="14">
    <source>
        <dbReference type="RefSeq" id="XP_055879581.1"/>
    </source>
</evidence>
<keyword evidence="4 9" id="KW-0812">Transmembrane</keyword>
<evidence type="ECO:0000256" key="11">
    <source>
        <dbReference type="SAM" id="Phobius"/>
    </source>
</evidence>
<keyword evidence="5" id="KW-0677">Repeat</keyword>
<dbReference type="OMA" id="GWGCTFP"/>
<comment type="subcellular location">
    <subcellularLocation>
        <location evidence="1">Mitochondrion membrane</location>
        <topology evidence="1">Multi-pass membrane protein</topology>
    </subcellularLocation>
</comment>
<dbReference type="PANTHER" id="PTHR45624">
    <property type="entry name" value="MITOCHONDRIAL BASIC AMINO ACIDS TRANSPORTER-RELATED"/>
    <property type="match status" value="1"/>
</dbReference>